<proteinExistence type="predicted"/>
<dbReference type="PANTHER" id="PTHR14947">
    <property type="entry name" value="ZINC FINGER PROTEIN"/>
    <property type="match status" value="1"/>
</dbReference>
<dbReference type="EMBL" id="KB030404">
    <property type="protein sequence ID" value="ELK17578.1"/>
    <property type="molecule type" value="Genomic_DNA"/>
</dbReference>
<evidence type="ECO:0000313" key="2">
    <source>
        <dbReference type="Proteomes" id="UP000010552"/>
    </source>
</evidence>
<dbReference type="InParanoid" id="L5L3G2"/>
<name>L5L3G2_PTEAL</name>
<dbReference type="Proteomes" id="UP000010552">
    <property type="component" value="Unassembled WGS sequence"/>
</dbReference>
<sequence length="102" mass="12101">MSEFILERNLTDVTSMAKPSQGVQTLLNIRKYILERNRINVTYVTKHLVRIQALQFIKEFILGRSLTNVVNVVKPLSRYAYILRNVDLLYFQELNREQIQFL</sequence>
<evidence type="ECO:0000313" key="1">
    <source>
        <dbReference type="EMBL" id="ELK17578.1"/>
    </source>
</evidence>
<accession>L5L3G2</accession>
<reference evidence="2" key="1">
    <citation type="journal article" date="2013" name="Science">
        <title>Comparative analysis of bat genomes provides insight into the evolution of flight and immunity.</title>
        <authorList>
            <person name="Zhang G."/>
            <person name="Cowled C."/>
            <person name="Shi Z."/>
            <person name="Huang Z."/>
            <person name="Bishop-Lilly K.A."/>
            <person name="Fang X."/>
            <person name="Wynne J.W."/>
            <person name="Xiong Z."/>
            <person name="Baker M.L."/>
            <person name="Zhao W."/>
            <person name="Tachedjian M."/>
            <person name="Zhu Y."/>
            <person name="Zhou P."/>
            <person name="Jiang X."/>
            <person name="Ng J."/>
            <person name="Yang L."/>
            <person name="Wu L."/>
            <person name="Xiao J."/>
            <person name="Feng Y."/>
            <person name="Chen Y."/>
            <person name="Sun X."/>
            <person name="Zhang Y."/>
            <person name="Marsh G.A."/>
            <person name="Crameri G."/>
            <person name="Broder C.C."/>
            <person name="Frey K.G."/>
            <person name="Wang L.F."/>
            <person name="Wang J."/>
        </authorList>
    </citation>
    <scope>NUCLEOTIDE SEQUENCE [LARGE SCALE GENOMIC DNA]</scope>
</reference>
<dbReference type="PANTHER" id="PTHR14947:SF24">
    <property type="entry name" value="ZINC FINGER PROTEIN 781-RELATED"/>
    <property type="match status" value="1"/>
</dbReference>
<keyword evidence="2" id="KW-1185">Reference proteome</keyword>
<organism evidence="1 2">
    <name type="scientific">Pteropus alecto</name>
    <name type="common">Black flying fox</name>
    <dbReference type="NCBI Taxonomy" id="9402"/>
    <lineage>
        <taxon>Eukaryota</taxon>
        <taxon>Metazoa</taxon>
        <taxon>Chordata</taxon>
        <taxon>Craniata</taxon>
        <taxon>Vertebrata</taxon>
        <taxon>Euteleostomi</taxon>
        <taxon>Mammalia</taxon>
        <taxon>Eutheria</taxon>
        <taxon>Laurasiatheria</taxon>
        <taxon>Chiroptera</taxon>
        <taxon>Yinpterochiroptera</taxon>
        <taxon>Pteropodoidea</taxon>
        <taxon>Pteropodidae</taxon>
        <taxon>Pteropodinae</taxon>
        <taxon>Pteropus</taxon>
    </lineage>
</organism>
<dbReference type="InterPro" id="IPR039938">
    <property type="entry name" value="Sp4-like"/>
</dbReference>
<dbReference type="AlphaFoldDB" id="L5L3G2"/>
<gene>
    <name evidence="1" type="ORF">PAL_GLEAN10001665</name>
</gene>
<protein>
    <submittedName>
        <fullName evidence="1">Zinc finger protein 826</fullName>
    </submittedName>
</protein>